<dbReference type="CDD" id="cd10941">
    <property type="entry name" value="CE4_PuuE_HpPgdA_like_2"/>
    <property type="match status" value="1"/>
</dbReference>
<dbReference type="InterPro" id="IPR045235">
    <property type="entry name" value="PuuE_HpPgdA-like"/>
</dbReference>
<gene>
    <name evidence="2" type="ORF">LDJ79_13415</name>
</gene>
<accession>A0ABS7YRP2</accession>
<feature type="domain" description="NodB homology" evidence="1">
    <location>
        <begin position="29"/>
        <end position="289"/>
    </location>
</feature>
<dbReference type="Pfam" id="PF11959">
    <property type="entry name" value="DUF3473"/>
    <property type="match status" value="1"/>
</dbReference>
<protein>
    <submittedName>
        <fullName evidence="2">DUF3473 domain-containing protein</fullName>
    </submittedName>
</protein>
<dbReference type="RefSeq" id="WP_068713884.1">
    <property type="nucleotide sequence ID" value="NZ_AP014635.1"/>
</dbReference>
<comment type="caution">
    <text evidence="2">The sequence shown here is derived from an EMBL/GenBank/DDBJ whole genome shotgun (WGS) entry which is preliminary data.</text>
</comment>
<proteinExistence type="predicted"/>
<name>A0ABS7YRP2_9VIBR</name>
<dbReference type="Proteomes" id="UP001199044">
    <property type="component" value="Unassembled WGS sequence"/>
</dbReference>
<dbReference type="SUPFAM" id="SSF88713">
    <property type="entry name" value="Glycoside hydrolase/deacetylase"/>
    <property type="match status" value="1"/>
</dbReference>
<sequence length="289" mass="33734">MSQRCSNAMTVDVEDYFQVAAFENQVQFADWGKKYEVRVERNTERLLALFDEHQAKATFFVLGWVAEHCPQLVRRIVEQGHELASHGYAHQRANTQSRKVFHEDVYRAKSFLEQTSGVAVKGYRAPSFSVNADNEWVFEVLAEVGFTFSSSTYPVKRDLYGAPDWPRLKYRRPEGIIEIPLPTNTSTGFKLPIGGGGFFRLYPYQMSKLLINRFITQTEQPFCFYFHPWEIDAQQPRMQGIPIKSRFRHYLNLGRMEQRLVHLLNDFEWNTVSHAYQLNGLSNEQNNFN</sequence>
<dbReference type="InterPro" id="IPR014344">
    <property type="entry name" value="XrtA_polysacc_deacetyl"/>
</dbReference>
<organism evidence="2 3">
    <name type="scientific">Vibrio tritonius</name>
    <dbReference type="NCBI Taxonomy" id="1435069"/>
    <lineage>
        <taxon>Bacteria</taxon>
        <taxon>Pseudomonadati</taxon>
        <taxon>Pseudomonadota</taxon>
        <taxon>Gammaproteobacteria</taxon>
        <taxon>Vibrionales</taxon>
        <taxon>Vibrionaceae</taxon>
        <taxon>Vibrio</taxon>
    </lineage>
</organism>
<dbReference type="EMBL" id="JAIWIU010000091">
    <property type="protein sequence ID" value="MCA2017119.1"/>
    <property type="molecule type" value="Genomic_DNA"/>
</dbReference>
<reference evidence="3" key="1">
    <citation type="submission" date="2023-07" db="EMBL/GenBank/DDBJ databases">
        <title>Molecular identification of indigenous halophilic bacteria isolated from red sea cost, biodegradation of synthetic dyes and assessment of degraded metabolite toxicity.</title>
        <authorList>
            <person name="Chaieb K."/>
            <person name="Altayb H.N."/>
        </authorList>
    </citation>
    <scope>NUCLEOTIDE SEQUENCE [LARGE SCALE GENOMIC DNA]</scope>
    <source>
        <strain evidence="3">K20</strain>
    </source>
</reference>
<dbReference type="PROSITE" id="PS51677">
    <property type="entry name" value="NODB"/>
    <property type="match status" value="1"/>
</dbReference>
<dbReference type="PANTHER" id="PTHR47561:SF1">
    <property type="entry name" value="POLYSACCHARIDE DEACETYLASE FAMILY PROTEIN (AFU_ORTHOLOGUE AFUA_6G05030)"/>
    <property type="match status" value="1"/>
</dbReference>
<dbReference type="InterPro" id="IPR011330">
    <property type="entry name" value="Glyco_hydro/deAcase_b/a-brl"/>
</dbReference>
<dbReference type="Pfam" id="PF01522">
    <property type="entry name" value="Polysacc_deac_1"/>
    <property type="match status" value="1"/>
</dbReference>
<evidence type="ECO:0000313" key="3">
    <source>
        <dbReference type="Proteomes" id="UP001199044"/>
    </source>
</evidence>
<keyword evidence="3" id="KW-1185">Reference proteome</keyword>
<dbReference type="Gene3D" id="3.20.20.370">
    <property type="entry name" value="Glycoside hydrolase/deacetylase"/>
    <property type="match status" value="1"/>
</dbReference>
<dbReference type="InterPro" id="IPR002509">
    <property type="entry name" value="NODB_dom"/>
</dbReference>
<dbReference type="PANTHER" id="PTHR47561">
    <property type="entry name" value="POLYSACCHARIDE DEACETYLASE FAMILY PROTEIN (AFU_ORTHOLOGUE AFUA_6G05030)"/>
    <property type="match status" value="1"/>
</dbReference>
<dbReference type="InterPro" id="IPR022560">
    <property type="entry name" value="DUF3473"/>
</dbReference>
<evidence type="ECO:0000259" key="1">
    <source>
        <dbReference type="PROSITE" id="PS51677"/>
    </source>
</evidence>
<dbReference type="NCBIfam" id="TIGR03006">
    <property type="entry name" value="pepcterm_polyde"/>
    <property type="match status" value="1"/>
</dbReference>
<evidence type="ECO:0000313" key="2">
    <source>
        <dbReference type="EMBL" id="MCA2017119.1"/>
    </source>
</evidence>